<keyword evidence="1" id="KW-0472">Membrane</keyword>
<organism evidence="2 3">
    <name type="scientific">Caulifigura coniformis</name>
    <dbReference type="NCBI Taxonomy" id="2527983"/>
    <lineage>
        <taxon>Bacteria</taxon>
        <taxon>Pseudomonadati</taxon>
        <taxon>Planctomycetota</taxon>
        <taxon>Planctomycetia</taxon>
        <taxon>Planctomycetales</taxon>
        <taxon>Planctomycetaceae</taxon>
        <taxon>Caulifigura</taxon>
    </lineage>
</organism>
<keyword evidence="3" id="KW-1185">Reference proteome</keyword>
<evidence type="ECO:0000313" key="3">
    <source>
        <dbReference type="Proteomes" id="UP000315700"/>
    </source>
</evidence>
<dbReference type="SUPFAM" id="SSF54523">
    <property type="entry name" value="Pili subunits"/>
    <property type="match status" value="1"/>
</dbReference>
<keyword evidence="1" id="KW-0812">Transmembrane</keyword>
<evidence type="ECO:0008006" key="4">
    <source>
        <dbReference type="Google" id="ProtNLM"/>
    </source>
</evidence>
<dbReference type="Proteomes" id="UP000315700">
    <property type="component" value="Chromosome"/>
</dbReference>
<name>A0A517SMC8_9PLAN</name>
<feature type="transmembrane region" description="Helical" evidence="1">
    <location>
        <begin position="15"/>
        <end position="40"/>
    </location>
</feature>
<evidence type="ECO:0000256" key="1">
    <source>
        <dbReference type="SAM" id="Phobius"/>
    </source>
</evidence>
<proteinExistence type="predicted"/>
<gene>
    <name evidence="2" type="ORF">Pan44_53490</name>
</gene>
<sequence>MTFSHRPAHKPPPRVAFTLVELMAVLVLTGLVAVSVGYSLRPSLAAAGQVSAIQQLRAIDRTIREQCVKSGSARDLWMTGLGHLELRVSETEESKVLETRLPILRVLTSKSESTGEAIGLRYRPDGSSPSFALEIGTPSIASRFLLFLGGSGQALELDNKAAVDELLAVLRTHN</sequence>
<evidence type="ECO:0000313" key="2">
    <source>
        <dbReference type="EMBL" id="QDT57281.1"/>
    </source>
</evidence>
<reference evidence="2 3" key="1">
    <citation type="submission" date="2019-02" db="EMBL/GenBank/DDBJ databases">
        <title>Deep-cultivation of Planctomycetes and their phenomic and genomic characterization uncovers novel biology.</title>
        <authorList>
            <person name="Wiegand S."/>
            <person name="Jogler M."/>
            <person name="Boedeker C."/>
            <person name="Pinto D."/>
            <person name="Vollmers J."/>
            <person name="Rivas-Marin E."/>
            <person name="Kohn T."/>
            <person name="Peeters S.H."/>
            <person name="Heuer A."/>
            <person name="Rast P."/>
            <person name="Oberbeckmann S."/>
            <person name="Bunk B."/>
            <person name="Jeske O."/>
            <person name="Meyerdierks A."/>
            <person name="Storesund J.E."/>
            <person name="Kallscheuer N."/>
            <person name="Luecker S."/>
            <person name="Lage O.M."/>
            <person name="Pohl T."/>
            <person name="Merkel B.J."/>
            <person name="Hornburger P."/>
            <person name="Mueller R.-W."/>
            <person name="Bruemmer F."/>
            <person name="Labrenz M."/>
            <person name="Spormann A.M."/>
            <person name="Op den Camp H."/>
            <person name="Overmann J."/>
            <person name="Amann R."/>
            <person name="Jetten M.S.M."/>
            <person name="Mascher T."/>
            <person name="Medema M.H."/>
            <person name="Devos D.P."/>
            <person name="Kaster A.-K."/>
            <person name="Ovreas L."/>
            <person name="Rohde M."/>
            <person name="Galperin M.Y."/>
            <person name="Jogler C."/>
        </authorList>
    </citation>
    <scope>NUCLEOTIDE SEQUENCE [LARGE SCALE GENOMIC DNA]</scope>
    <source>
        <strain evidence="2 3">Pan44</strain>
    </source>
</reference>
<accession>A0A517SMC8</accession>
<dbReference type="EMBL" id="CP036271">
    <property type="protein sequence ID" value="QDT57281.1"/>
    <property type="molecule type" value="Genomic_DNA"/>
</dbReference>
<keyword evidence="1" id="KW-1133">Transmembrane helix</keyword>
<protein>
    <recommendedName>
        <fullName evidence="4">Prepilin-type N-terminal cleavage/methylation domain-containing protein</fullName>
    </recommendedName>
</protein>
<dbReference type="AlphaFoldDB" id="A0A517SMC8"/>
<dbReference type="InParanoid" id="A0A517SMC8"/>
<dbReference type="KEGG" id="ccos:Pan44_53490"/>
<dbReference type="InterPro" id="IPR045584">
    <property type="entry name" value="Pilin-like"/>
</dbReference>